<dbReference type="Proteomes" id="UP000789901">
    <property type="component" value="Unassembled WGS sequence"/>
</dbReference>
<evidence type="ECO:0000313" key="3">
    <source>
        <dbReference type="Proteomes" id="UP000789901"/>
    </source>
</evidence>
<keyword evidence="1" id="KW-0175">Coiled coil</keyword>
<protein>
    <submittedName>
        <fullName evidence="2">32351_t:CDS:1</fullName>
    </submittedName>
</protein>
<evidence type="ECO:0000313" key="2">
    <source>
        <dbReference type="EMBL" id="CAG8748188.1"/>
    </source>
</evidence>
<feature type="coiled-coil region" evidence="1">
    <location>
        <begin position="939"/>
        <end position="970"/>
    </location>
</feature>
<accession>A0ABN7VBI6</accession>
<reference evidence="2 3" key="1">
    <citation type="submission" date="2021-06" db="EMBL/GenBank/DDBJ databases">
        <authorList>
            <person name="Kallberg Y."/>
            <person name="Tangrot J."/>
            <person name="Rosling A."/>
        </authorList>
    </citation>
    <scope>NUCLEOTIDE SEQUENCE [LARGE SCALE GENOMIC DNA]</scope>
    <source>
        <strain evidence="2 3">120-4 pot B 10/14</strain>
    </source>
</reference>
<sequence>MLYLLVQVNEGVKCVIPERIMSIESTNQFFDLFDAITLGRYDGREVKVFIRQEKFEGWQEVDNGLDGDLAMLDVLGFRQVKFCLAPSINLDTPDLAQDGPDAFDILMTNSHHKKNPLSQQKLAQLASSLELSISQPWAIMPAVLSLIEILKNYSDYLIATAVSMNEIHYSDKSSRSPENDSIMYCISACKINKLKSDYIELDDFLFEKPFYEHVNIQEFLPNDTIKRYRFIKDLQVSFPIGNYLGTINYVWRIPESEALIDTRMLARIHEELPHYFTRQMHKNVLNKYSYIQKVTPAILRMLHYNLTGNAAVSSDIVSRDVEERLRLMLTLADPNIIVDLRTNNGFKGLKFNAFWDETNAYFNEQNLLAVNERLKTIHGNPLPFDVNIPSDEWIRLQFCPTNTTTTRAACYTGRFNVKFKVQGRLFRKDKFCIQYRQWTCLISADDKHKIPIEEDVAVSMGIRNRRSIVAQESTLVAADHDFSKLSLTSSVIFLISIPNEISGSFYDGHVFVSYQDTIFEPSSAIRHSTEFLNALNIQYANKVMSPILCLYTDGGLDHRCNYGSVQIALISLFLYGDFDLLVAVHTAPNHSWTNPAERIMSTLNLGLQGIALKRDSMSFEFETLFGMVNTLGKIRKKAQESNKLKSELKESIRSVQRMLNNSALKIEETTQAQIRSHLALVEFIDTHCQTRAYSFQAYPILSKGNLFALRLDSNNCILINLKLDNTDHYAAFKDVYGTKTTEEYRPTYIQAQTKSEPIPKSILIAEKIRDYVNCESCQKRRCIYSNKSLTDNELCDFQQALDSYSYSYGAPIFSDNHHLKEVIFVRTQISCDSPIEILYYSSRKEGNYPICYYCGNRDNLVSPPESLKENFKQIYPLCEICQKDEMNFYTRGAIKTNNRAEQEALIEEEPECSQRTQLISTIRQLPKEELPSANSLISIMQYLKDLKKNNKKLSQKNQELLKQTQSLGAKAQHSSEIRLLVQRSHQITNKEFHKKVKTIFNPNKNCYSSNTIWLATNVLQVGQMSLRSTVEYMRLVYEFLVEELPRDWLSTSTL</sequence>
<keyword evidence="3" id="KW-1185">Reference proteome</keyword>
<name>A0ABN7VBI6_GIGMA</name>
<comment type="caution">
    <text evidence="2">The sequence shown here is derived from an EMBL/GenBank/DDBJ whole genome shotgun (WGS) entry which is preliminary data.</text>
</comment>
<gene>
    <name evidence="2" type="ORF">GMARGA_LOCUS16097</name>
</gene>
<evidence type="ECO:0000256" key="1">
    <source>
        <dbReference type="SAM" id="Coils"/>
    </source>
</evidence>
<dbReference type="EMBL" id="CAJVQB010011503">
    <property type="protein sequence ID" value="CAG8748188.1"/>
    <property type="molecule type" value="Genomic_DNA"/>
</dbReference>
<organism evidence="2 3">
    <name type="scientific">Gigaspora margarita</name>
    <dbReference type="NCBI Taxonomy" id="4874"/>
    <lineage>
        <taxon>Eukaryota</taxon>
        <taxon>Fungi</taxon>
        <taxon>Fungi incertae sedis</taxon>
        <taxon>Mucoromycota</taxon>
        <taxon>Glomeromycotina</taxon>
        <taxon>Glomeromycetes</taxon>
        <taxon>Diversisporales</taxon>
        <taxon>Gigasporaceae</taxon>
        <taxon>Gigaspora</taxon>
    </lineage>
</organism>
<proteinExistence type="predicted"/>